<dbReference type="OrthoDB" id="10257659at2759"/>
<proteinExistence type="predicted"/>
<evidence type="ECO:0000313" key="1">
    <source>
        <dbReference type="EMBL" id="EGG16800.1"/>
    </source>
</evidence>
<reference evidence="2" key="1">
    <citation type="journal article" date="2011" name="Genome Res.">
        <title>Phylogeny-wide analysis of social amoeba genomes highlights ancient origins for complex intercellular communication.</title>
        <authorList>
            <person name="Heidel A.J."/>
            <person name="Lawal H.M."/>
            <person name="Felder M."/>
            <person name="Schilde C."/>
            <person name="Helps N.R."/>
            <person name="Tunggal B."/>
            <person name="Rivero F."/>
            <person name="John U."/>
            <person name="Schleicher M."/>
            <person name="Eichinger L."/>
            <person name="Platzer M."/>
            <person name="Noegel A.A."/>
            <person name="Schaap P."/>
            <person name="Gloeckner G."/>
        </authorList>
    </citation>
    <scope>NUCLEOTIDE SEQUENCE [LARGE SCALE GENOMIC DNA]</scope>
    <source>
        <strain evidence="2">SH3</strain>
    </source>
</reference>
<dbReference type="OMA" id="FQAYCTL"/>
<accession>F4Q378</accession>
<evidence type="ECO:0000313" key="2">
    <source>
        <dbReference type="Proteomes" id="UP000007797"/>
    </source>
</evidence>
<dbReference type="GeneID" id="14869415"/>
<dbReference type="EMBL" id="GL883021">
    <property type="protein sequence ID" value="EGG16800.1"/>
    <property type="molecule type" value="Genomic_DNA"/>
</dbReference>
<name>F4Q378_CACFS</name>
<dbReference type="KEGG" id="dfa:DFA_07778"/>
<keyword evidence="2" id="KW-1185">Reference proteome</keyword>
<organism evidence="1 2">
    <name type="scientific">Cavenderia fasciculata</name>
    <name type="common">Slime mold</name>
    <name type="synonym">Dictyostelium fasciculatum</name>
    <dbReference type="NCBI Taxonomy" id="261658"/>
    <lineage>
        <taxon>Eukaryota</taxon>
        <taxon>Amoebozoa</taxon>
        <taxon>Evosea</taxon>
        <taxon>Eumycetozoa</taxon>
        <taxon>Dictyostelia</taxon>
        <taxon>Acytosteliales</taxon>
        <taxon>Cavenderiaceae</taxon>
        <taxon>Cavenderia</taxon>
    </lineage>
</organism>
<protein>
    <submittedName>
        <fullName evidence="1">Uncharacterized protein</fullName>
    </submittedName>
</protein>
<sequence length="234" mass="27353">MGNVESYISDEFKRVNKSNNGYIVLDQLLEMQPPRECTIDTNHLGTLFAIDRRLTGRFYEKDIIEFARIYASHLFQQQQGGGSKDDFHSKFQAYCTLKMWNEISKPENGTEMFVEWFTKLFTENPSYSQSFSRHPDIIFLTSDAVNKMYHILSIKNYYGGDFRSFFDLMQRTAEEQGTMKLDEDLDDLVPLPVLKLFSKEFINGFVKLMINPITILSLSLYMYELGFQPDMPIE</sequence>
<dbReference type="AlphaFoldDB" id="F4Q378"/>
<gene>
    <name evidence="1" type="ORF">DFA_07778</name>
</gene>
<dbReference type="RefSeq" id="XP_004355274.1">
    <property type="nucleotide sequence ID" value="XM_004355222.1"/>
</dbReference>
<dbReference type="Proteomes" id="UP000007797">
    <property type="component" value="Unassembled WGS sequence"/>
</dbReference>